<name>A0A7H1B2Z6_9ACTN</name>
<gene>
    <name evidence="2" type="ORF">IAG42_05330</name>
</gene>
<keyword evidence="3" id="KW-1185">Reference proteome</keyword>
<evidence type="ECO:0000256" key="1">
    <source>
        <dbReference type="SAM" id="MobiDB-lite"/>
    </source>
</evidence>
<feature type="region of interest" description="Disordered" evidence="1">
    <location>
        <begin position="1"/>
        <end position="49"/>
    </location>
</feature>
<evidence type="ECO:0000313" key="2">
    <source>
        <dbReference type="EMBL" id="QNS03101.1"/>
    </source>
</evidence>
<dbReference type="KEGG" id="sxn:IAG42_05330"/>
<accession>A0A7H1B2Z6</accession>
<dbReference type="RefSeq" id="WP_188335855.1">
    <property type="nucleotide sequence ID" value="NZ_CP061281.1"/>
</dbReference>
<sequence length="49" mass="5090">MSTPRPGTRPAPGAPRKRRATLHRDPASQQATVRRADTAPAAAVEGEGA</sequence>
<dbReference type="AlphaFoldDB" id="A0A7H1B2Z6"/>
<organism evidence="2 3">
    <name type="scientific">Streptomyces xanthii</name>
    <dbReference type="NCBI Taxonomy" id="2768069"/>
    <lineage>
        <taxon>Bacteria</taxon>
        <taxon>Bacillati</taxon>
        <taxon>Actinomycetota</taxon>
        <taxon>Actinomycetes</taxon>
        <taxon>Kitasatosporales</taxon>
        <taxon>Streptomycetaceae</taxon>
        <taxon>Streptomyces</taxon>
    </lineage>
</organism>
<reference evidence="2 3" key="1">
    <citation type="submission" date="2020-09" db="EMBL/GenBank/DDBJ databases">
        <title>A novel species.</title>
        <authorList>
            <person name="Gao J."/>
        </authorList>
    </citation>
    <scope>NUCLEOTIDE SEQUENCE [LARGE SCALE GENOMIC DNA]</scope>
    <source>
        <strain evidence="2 3">CRXT-Y-14</strain>
    </source>
</reference>
<dbReference type="EMBL" id="CP061281">
    <property type="protein sequence ID" value="QNS03101.1"/>
    <property type="molecule type" value="Genomic_DNA"/>
</dbReference>
<dbReference type="Proteomes" id="UP000516428">
    <property type="component" value="Chromosome"/>
</dbReference>
<proteinExistence type="predicted"/>
<evidence type="ECO:0000313" key="3">
    <source>
        <dbReference type="Proteomes" id="UP000516428"/>
    </source>
</evidence>
<protein>
    <submittedName>
        <fullName evidence="2">Uncharacterized protein</fullName>
    </submittedName>
</protein>